<feature type="transmembrane region" description="Helical" evidence="13">
    <location>
        <begin position="381"/>
        <end position="400"/>
    </location>
</feature>
<dbReference type="InterPro" id="IPR029044">
    <property type="entry name" value="Nucleotide-diphossugar_trans"/>
</dbReference>
<keyword evidence="16" id="KW-1185">Reference proteome</keyword>
<gene>
    <name evidence="15" type="ORF">BCL64_10481</name>
</gene>
<comment type="pathway">
    <text evidence="2">Glycan metabolism; osmoregulated periplasmic glucan (OPG) biosynthesis.</text>
</comment>
<evidence type="ECO:0000313" key="16">
    <source>
        <dbReference type="Proteomes" id="UP000239896"/>
    </source>
</evidence>
<comment type="similarity">
    <text evidence="3">Belongs to the glycosyltransferase 2 family. OpgH subfamily.</text>
</comment>
<dbReference type="PANTHER" id="PTHR43867">
    <property type="entry name" value="CELLULOSE SYNTHASE CATALYTIC SUBUNIT A [UDP-FORMING]"/>
    <property type="match status" value="1"/>
</dbReference>
<evidence type="ECO:0000256" key="11">
    <source>
        <dbReference type="ARBA" id="ARBA00023136"/>
    </source>
</evidence>
<evidence type="ECO:0000256" key="5">
    <source>
        <dbReference type="ARBA" id="ARBA00022475"/>
    </source>
</evidence>
<dbReference type="GO" id="GO:0016758">
    <property type="term" value="F:hexosyltransferase activity"/>
    <property type="evidence" value="ECO:0007669"/>
    <property type="project" value="TreeGrafter"/>
</dbReference>
<evidence type="ECO:0000256" key="4">
    <source>
        <dbReference type="ARBA" id="ARBA00020585"/>
    </source>
</evidence>
<keyword evidence="5" id="KW-1003">Cell membrane</keyword>
<evidence type="ECO:0000256" key="2">
    <source>
        <dbReference type="ARBA" id="ARBA00005001"/>
    </source>
</evidence>
<evidence type="ECO:0000256" key="7">
    <source>
        <dbReference type="ARBA" id="ARBA00022676"/>
    </source>
</evidence>
<feature type="transmembrane region" description="Helical" evidence="13">
    <location>
        <begin position="60"/>
        <end position="87"/>
    </location>
</feature>
<feature type="transmembrane region" description="Helical" evidence="13">
    <location>
        <begin position="28"/>
        <end position="54"/>
    </location>
</feature>
<evidence type="ECO:0000256" key="1">
    <source>
        <dbReference type="ARBA" id="ARBA00004429"/>
    </source>
</evidence>
<evidence type="ECO:0000256" key="13">
    <source>
        <dbReference type="SAM" id="Phobius"/>
    </source>
</evidence>
<sequence length="639" mass="70167">MSGTPMPSVDARAPSPLVRPPWRRTRRLLFALLFAGTVALGVWAMFRILIVGGISPLELFILGLFSITFGWITIAFWSAVIGFVLTLTRRDPVTLSSSRPSPPPAGARSRTALAMPIHNEDVPRVIAGLEATCRDLPEDTPERQIEAFVLSDSTDEAIVAEESAQVGALQARLAGRCRVHYRHRDSNTGRKAGNLAEFCRRWGRHYDFLLVLDADSLMSGATIASLIDAMQANPRLGLLQTVPIPVRQASLFGRANQLAASLYAPMLAAGLSFWHADAANYFGHNAILRTRAFMEHCGLPDLPGAPPLGGEILSHDFVEAALLRRAGWQVQMQTDLGGSYEEMPSHLLDFAKRDRRWVQGNLQHLRLLTGHGLHAMSRLHFLFGALAYLASLIWLGILMVSTADALARALTEPNFFTADAQLFPDWPLAPPPLIMPLLAGTLAMLLMPKVLGLALALTQRPADFGGPLRLVASVLLEALFAMLIAPLMMVFHSLFVIGVVSGRTVSWDPQSREGRAVPWQEAWRHTWQATLAGLLWAVITWWYTPVFFWWLTPVWLGLLLSAPLVRWSSSLALGRALRRAGLLLVPSETRPPAVLRELARRPAATGQAPPLPPPAELPGEMPEQSFSAPRHQPLSPEGR</sequence>
<dbReference type="InterPro" id="IPR001173">
    <property type="entry name" value="Glyco_trans_2-like"/>
</dbReference>
<keyword evidence="10 13" id="KW-1133">Transmembrane helix</keyword>
<dbReference type="NCBIfam" id="NF003958">
    <property type="entry name" value="PRK05454.2-1"/>
    <property type="match status" value="1"/>
</dbReference>
<dbReference type="NCBIfam" id="NF003962">
    <property type="entry name" value="PRK05454.2-5"/>
    <property type="match status" value="1"/>
</dbReference>
<proteinExistence type="inferred from homology"/>
<evidence type="ECO:0000256" key="6">
    <source>
        <dbReference type="ARBA" id="ARBA00022519"/>
    </source>
</evidence>
<feature type="region of interest" description="Disordered" evidence="12">
    <location>
        <begin position="596"/>
        <end position="639"/>
    </location>
</feature>
<dbReference type="SUPFAM" id="SSF53448">
    <property type="entry name" value="Nucleotide-diphospho-sugar transferases"/>
    <property type="match status" value="1"/>
</dbReference>
<keyword evidence="8 15" id="KW-0808">Transferase</keyword>
<protein>
    <recommendedName>
        <fullName evidence="4">Glucans biosynthesis glucosyltransferase H</fullName>
    </recommendedName>
</protein>
<evidence type="ECO:0000313" key="15">
    <source>
        <dbReference type="EMBL" id="PRY72262.1"/>
    </source>
</evidence>
<evidence type="ECO:0000256" key="10">
    <source>
        <dbReference type="ARBA" id="ARBA00022989"/>
    </source>
</evidence>
<evidence type="ECO:0000256" key="3">
    <source>
        <dbReference type="ARBA" id="ARBA00009337"/>
    </source>
</evidence>
<comment type="subcellular location">
    <subcellularLocation>
        <location evidence="1">Cell inner membrane</location>
        <topology evidence="1">Multi-pass membrane protein</topology>
    </subcellularLocation>
</comment>
<comment type="caution">
    <text evidence="15">The sequence shown here is derived from an EMBL/GenBank/DDBJ whole genome shotgun (WGS) entry which is preliminary data.</text>
</comment>
<feature type="transmembrane region" description="Helical" evidence="13">
    <location>
        <begin position="470"/>
        <end position="500"/>
    </location>
</feature>
<feature type="transmembrane region" description="Helical" evidence="13">
    <location>
        <begin position="433"/>
        <end position="458"/>
    </location>
</feature>
<dbReference type="AlphaFoldDB" id="A0A2T0VPB3"/>
<feature type="transmembrane region" description="Helical" evidence="13">
    <location>
        <begin position="547"/>
        <end position="565"/>
    </location>
</feature>
<evidence type="ECO:0000256" key="8">
    <source>
        <dbReference type="ARBA" id="ARBA00022679"/>
    </source>
</evidence>
<keyword evidence="11 13" id="KW-0472">Membrane</keyword>
<reference evidence="15 16" key="1">
    <citation type="submission" date="2018-03" db="EMBL/GenBank/DDBJ databases">
        <title>Comparative analysis of microorganisms from saline springs in Andes Mountain Range, Colombia.</title>
        <authorList>
            <person name="Rubin E."/>
        </authorList>
    </citation>
    <scope>NUCLEOTIDE SEQUENCE [LARGE SCALE GENOMIC DNA]</scope>
    <source>
        <strain evidence="15 16">USBA 854</strain>
    </source>
</reference>
<accession>A0A2T0VPB3</accession>
<dbReference type="PANTHER" id="PTHR43867:SF5">
    <property type="entry name" value="GLUCANS BIOSYNTHESIS GLUCOSYLTRANSFERASE H"/>
    <property type="match status" value="1"/>
</dbReference>
<keyword evidence="7" id="KW-0328">Glycosyltransferase</keyword>
<dbReference type="InterPro" id="IPR050321">
    <property type="entry name" value="Glycosyltr_2/OpgH_subfam"/>
</dbReference>
<name>A0A2T0VPB3_9GAMM</name>
<dbReference type="Gene3D" id="3.90.550.10">
    <property type="entry name" value="Spore Coat Polysaccharide Biosynthesis Protein SpsA, Chain A"/>
    <property type="match status" value="1"/>
</dbReference>
<evidence type="ECO:0000256" key="12">
    <source>
        <dbReference type="SAM" id="MobiDB-lite"/>
    </source>
</evidence>
<evidence type="ECO:0000256" key="9">
    <source>
        <dbReference type="ARBA" id="ARBA00022692"/>
    </source>
</evidence>
<dbReference type="Pfam" id="PF13632">
    <property type="entry name" value="Glyco_trans_2_3"/>
    <property type="match status" value="1"/>
</dbReference>
<dbReference type="Proteomes" id="UP000239896">
    <property type="component" value="Unassembled WGS sequence"/>
</dbReference>
<evidence type="ECO:0000259" key="14">
    <source>
        <dbReference type="Pfam" id="PF13632"/>
    </source>
</evidence>
<dbReference type="EMBL" id="PVTM01000004">
    <property type="protein sequence ID" value="PRY72262.1"/>
    <property type="molecule type" value="Genomic_DNA"/>
</dbReference>
<dbReference type="GO" id="GO:0005886">
    <property type="term" value="C:plasma membrane"/>
    <property type="evidence" value="ECO:0007669"/>
    <property type="project" value="UniProtKB-SubCell"/>
</dbReference>
<keyword evidence="9 13" id="KW-0812">Transmembrane</keyword>
<organism evidence="15 16">
    <name type="scientific">Halomonas ventosae</name>
    <dbReference type="NCBI Taxonomy" id="229007"/>
    <lineage>
        <taxon>Bacteria</taxon>
        <taxon>Pseudomonadati</taxon>
        <taxon>Pseudomonadota</taxon>
        <taxon>Gammaproteobacteria</taxon>
        <taxon>Oceanospirillales</taxon>
        <taxon>Halomonadaceae</taxon>
        <taxon>Halomonas</taxon>
    </lineage>
</organism>
<feature type="domain" description="Glycosyltransferase 2-like" evidence="14">
    <location>
        <begin position="209"/>
        <end position="400"/>
    </location>
</feature>
<keyword evidence="6" id="KW-0997">Cell inner membrane</keyword>